<protein>
    <submittedName>
        <fullName evidence="1">Glycoside hydrolase family 99-like domain-containing protein</fullName>
    </submittedName>
</protein>
<gene>
    <name evidence="1" type="ORF">VJ786_09870</name>
</gene>
<sequence length="364" mass="42395">MTKIKTIAFYLPQFHPIPENDLWWGNGFTEWTNVAKAKPLFPGHYQPHVPADLGFYDLRLPESRKAQAELAEKYGIGGFCYWHYWFGNGKRILERPFNEVLESGEPNFPFCLAWANESWSGIWHGNPKTVLMEQVYPGVSDYISHFNYLLPAFKDDRYIKINGKPLFLVYQPLQIPDLKLFVKTFRELADKNGLKGLHLVATNVEVDWDCKENGFDALTPAVHTKDSYLKSANKVVDLYRRAKTSRLSKYYKKYFKRPTRIYNYKDAIQDFKEDAGENLYYPTVIPNWDNSPRSGVNGFVLHDSTPDLFKKALLNAKKRVESYASENQIIFIKSWNEWAEGNHLEPDLKFGHQYLQVVKDVLDD</sequence>
<name>A0ABU8I656_9SPHI</name>
<reference evidence="1 2" key="1">
    <citation type="submission" date="2024-01" db="EMBL/GenBank/DDBJ databases">
        <title>Sphingobacterium tenebrionis sp. nov., a novel endophyte isolated from tenebrio molitor intestines.</title>
        <authorList>
            <person name="Zhang C."/>
        </authorList>
    </citation>
    <scope>NUCLEOTIDE SEQUENCE [LARGE SCALE GENOMIC DNA]</scope>
    <source>
        <strain evidence="1 2">PU5-4</strain>
    </source>
</reference>
<dbReference type="CDD" id="cd11579">
    <property type="entry name" value="Glyco_tran_WbsX"/>
    <property type="match status" value="1"/>
</dbReference>
<dbReference type="PANTHER" id="PTHR41244:SF1">
    <property type="entry name" value="GLYCOSYLTRANSFERASE"/>
    <property type="match status" value="1"/>
</dbReference>
<comment type="caution">
    <text evidence="1">The sequence shown here is derived from an EMBL/GenBank/DDBJ whole genome shotgun (WGS) entry which is preliminary data.</text>
</comment>
<accession>A0ABU8I656</accession>
<evidence type="ECO:0000313" key="2">
    <source>
        <dbReference type="Proteomes" id="UP001363035"/>
    </source>
</evidence>
<dbReference type="InterPro" id="IPR032719">
    <property type="entry name" value="WbsX"/>
</dbReference>
<dbReference type="EMBL" id="JAYLLN010000021">
    <property type="protein sequence ID" value="MEI5985210.1"/>
    <property type="molecule type" value="Genomic_DNA"/>
</dbReference>
<keyword evidence="2" id="KW-1185">Reference proteome</keyword>
<evidence type="ECO:0000313" key="1">
    <source>
        <dbReference type="EMBL" id="MEI5985210.1"/>
    </source>
</evidence>
<dbReference type="RefSeq" id="WP_134776371.1">
    <property type="nucleotide sequence ID" value="NZ_JAYLLN010000021.1"/>
</dbReference>
<organism evidence="1 2">
    <name type="scientific">Sphingobacterium tenebrionis</name>
    <dbReference type="NCBI Taxonomy" id="3111775"/>
    <lineage>
        <taxon>Bacteria</taxon>
        <taxon>Pseudomonadati</taxon>
        <taxon>Bacteroidota</taxon>
        <taxon>Sphingobacteriia</taxon>
        <taxon>Sphingobacteriales</taxon>
        <taxon>Sphingobacteriaceae</taxon>
        <taxon>Sphingobacterium</taxon>
    </lineage>
</organism>
<dbReference type="PANTHER" id="PTHR41244">
    <property type="entry name" value="RHAMNAN SYNTHESIS F"/>
    <property type="match status" value="1"/>
</dbReference>
<dbReference type="Pfam" id="PF14307">
    <property type="entry name" value="Glyco_tran_WbsX"/>
    <property type="match status" value="1"/>
</dbReference>
<dbReference type="Gene3D" id="3.20.20.80">
    <property type="entry name" value="Glycosidases"/>
    <property type="match status" value="1"/>
</dbReference>
<proteinExistence type="predicted"/>
<dbReference type="Proteomes" id="UP001363035">
    <property type="component" value="Unassembled WGS sequence"/>
</dbReference>